<reference evidence="2" key="1">
    <citation type="submission" date="2021-04" db="EMBL/GenBank/DDBJ databases">
        <authorList>
            <consortium name="Wellcome Sanger Institute Data Sharing"/>
        </authorList>
    </citation>
    <scope>NUCLEOTIDE SEQUENCE [LARGE SCALE GENOMIC DNA]</scope>
</reference>
<dbReference type="InterPro" id="IPR025398">
    <property type="entry name" value="DUF4371"/>
</dbReference>
<dbReference type="InterPro" id="IPR012337">
    <property type="entry name" value="RNaseH-like_sf"/>
</dbReference>
<accession>A0A671TYV4</accession>
<dbReference type="SMART" id="SM00597">
    <property type="entry name" value="ZnF_TTF"/>
    <property type="match status" value="1"/>
</dbReference>
<dbReference type="Proteomes" id="UP000472265">
    <property type="component" value="Chromosome 8"/>
</dbReference>
<dbReference type="GeneTree" id="ENSGT00940000154356"/>
<dbReference type="SUPFAM" id="SSF53098">
    <property type="entry name" value="Ribonuclease H-like"/>
    <property type="match status" value="1"/>
</dbReference>
<evidence type="ECO:0000313" key="2">
    <source>
        <dbReference type="Ensembl" id="ENSSAUP00010006595.1"/>
    </source>
</evidence>
<reference evidence="2" key="2">
    <citation type="submission" date="2025-08" db="UniProtKB">
        <authorList>
            <consortium name="Ensembl"/>
        </authorList>
    </citation>
    <scope>IDENTIFICATION</scope>
</reference>
<dbReference type="InterPro" id="IPR006580">
    <property type="entry name" value="Znf_TTF"/>
</dbReference>
<dbReference type="InterPro" id="IPR008906">
    <property type="entry name" value="HATC_C_dom"/>
</dbReference>
<feature type="domain" description="TTF-type" evidence="1">
    <location>
        <begin position="33"/>
        <end position="122"/>
    </location>
</feature>
<keyword evidence="3" id="KW-1185">Reference proteome</keyword>
<dbReference type="OMA" id="TIANHDK"/>
<dbReference type="PANTHER" id="PTHR45749">
    <property type="match status" value="1"/>
</dbReference>
<organism evidence="2 3">
    <name type="scientific">Sparus aurata</name>
    <name type="common">Gilthead sea bream</name>
    <dbReference type="NCBI Taxonomy" id="8175"/>
    <lineage>
        <taxon>Eukaryota</taxon>
        <taxon>Metazoa</taxon>
        <taxon>Chordata</taxon>
        <taxon>Craniata</taxon>
        <taxon>Vertebrata</taxon>
        <taxon>Euteleostomi</taxon>
        <taxon>Actinopterygii</taxon>
        <taxon>Neopterygii</taxon>
        <taxon>Teleostei</taxon>
        <taxon>Neoteleostei</taxon>
        <taxon>Acanthomorphata</taxon>
        <taxon>Eupercaria</taxon>
        <taxon>Spariformes</taxon>
        <taxon>Sparidae</taxon>
        <taxon>Sparus</taxon>
    </lineage>
</organism>
<protein>
    <recommendedName>
        <fullName evidence="1">TTF-type domain-containing protein</fullName>
    </recommendedName>
</protein>
<proteinExistence type="predicted"/>
<dbReference type="InParanoid" id="A0A671TYV4"/>
<dbReference type="Ensembl" id="ENSSAUT00010007095.1">
    <property type="protein sequence ID" value="ENSSAUP00010006595.1"/>
    <property type="gene ID" value="ENSSAUG00010003350.1"/>
</dbReference>
<dbReference type="AlphaFoldDB" id="A0A671TYV4"/>
<name>A0A671TYV4_SPAAU</name>
<sequence>MFCLSPDISQCQQEAPAQPKLKLFPRTLMGDRRRRSFKEAWYNIHPWLEYSQRLDSSYCYACRHFSSPHSQETVFDSPGGFRNWKKATYKEGGFAVHSKSERHRQAMIAWRDNERAVKTNATLENVLNKEHNKLIADNREYIKTIGEVLLLTATQNIAQRGHDESADSNNKGNFMAILETVAHHDKAVEKRLTSIHNAKYTSKTIQNEILSCLADMVRNEITEEVKTSEVFSIMADETKDVKKTEQISLVLRYYFNGAVQESFLHFESAERLDAAGLTNKIIHILESHGLEYKNNLVGQAYDGAAVMSGKHSGVQARIREQAKYAFYVHCNAHCLNLVLVDTVKAVPEAEEFFSLLEKLYVFTSGSYVHPKWLAIQREMYEGPPRELQRLSDTRWACRFIALRNVMDRLPALQRVLQEIAREHRGDRTIEARGLLAQIDLDFIVHLVTLCSVFREAKFLCDMLQSPSRDFSKAVDLVNALVQTLKDCRQESFFDKLWDEVLSICEQCEASVPPAAKRQKRLSSKLSQYCVLTSVGQSTNCDLMNSIQALNPKSDAFLKETALLSFRKLKTGMQTPSNTVELVQFIEPYKDVFFELFRLCKIAVAIPVSSASCERSFSTLKRVKTCLRSTISDERLSNLGVLSIESKRAKALNMEDFVDRFAKQHKNRRILLL</sequence>
<dbReference type="GO" id="GO:0046983">
    <property type="term" value="F:protein dimerization activity"/>
    <property type="evidence" value="ECO:0007669"/>
    <property type="project" value="InterPro"/>
</dbReference>
<evidence type="ECO:0000259" key="1">
    <source>
        <dbReference type="SMART" id="SM00597"/>
    </source>
</evidence>
<reference evidence="2" key="3">
    <citation type="submission" date="2025-09" db="UniProtKB">
        <authorList>
            <consortium name="Ensembl"/>
        </authorList>
    </citation>
    <scope>IDENTIFICATION</scope>
</reference>
<dbReference type="Pfam" id="PF05699">
    <property type="entry name" value="Dimer_Tnp_hAT"/>
    <property type="match status" value="1"/>
</dbReference>
<evidence type="ECO:0000313" key="3">
    <source>
        <dbReference type="Proteomes" id="UP000472265"/>
    </source>
</evidence>
<dbReference type="PANTHER" id="PTHR45749:SF37">
    <property type="entry name" value="OS05G0311600 PROTEIN"/>
    <property type="match status" value="1"/>
</dbReference>
<dbReference type="Pfam" id="PF14291">
    <property type="entry name" value="DUF4371"/>
    <property type="match status" value="1"/>
</dbReference>